<keyword evidence="3" id="KW-1185">Reference proteome</keyword>
<gene>
    <name evidence="2" type="ORF">ETSY1_38625</name>
</gene>
<comment type="caution">
    <text evidence="2">The sequence shown here is derived from an EMBL/GenBank/DDBJ whole genome shotgun (WGS) entry which is preliminary data.</text>
</comment>
<evidence type="ECO:0000313" key="3">
    <source>
        <dbReference type="Proteomes" id="UP000019141"/>
    </source>
</evidence>
<proteinExistence type="predicted"/>
<accession>W4L888</accession>
<dbReference type="EMBL" id="AZHW01001212">
    <property type="protein sequence ID" value="ETW93571.1"/>
    <property type="molecule type" value="Genomic_DNA"/>
</dbReference>
<dbReference type="InterPro" id="IPR043519">
    <property type="entry name" value="NT_sf"/>
</dbReference>
<dbReference type="Proteomes" id="UP000019141">
    <property type="component" value="Unassembled WGS sequence"/>
</dbReference>
<dbReference type="HOGENOM" id="CLU_1048555_0_0_7"/>
<dbReference type="SUPFAM" id="SSF81301">
    <property type="entry name" value="Nucleotidyltransferase"/>
    <property type="match status" value="1"/>
</dbReference>
<dbReference type="Pfam" id="PF20797">
    <property type="entry name" value="HepT-like_2"/>
    <property type="match status" value="1"/>
</dbReference>
<dbReference type="CDD" id="cd05403">
    <property type="entry name" value="NT_KNTase_like"/>
    <property type="match status" value="1"/>
</dbReference>
<sequence length="258" mass="28576">MPALKPIPQQEALELATQCAALLRARFGAKRVIPFGSVVGAGTWHAGSDLDLAVEGVAPEQFFRAWSALRALLPPGLDIDLVDLEQAGEALRARILGEHPLSEAPWTNLQALINDELAALDRIVLEMQAGVDSLEEPPSSFDLNALASYLHQFYTGCERILERIATTVDGTVPGGAFSHANLLSQMTQERPGIRPSVLHEALWLRLQDYLAFRHFFRHAYGYTLEWAKLRPLVESLPVTLADFKTQLTAFWDAMPREP</sequence>
<dbReference type="Gene3D" id="3.30.460.10">
    <property type="entry name" value="Beta Polymerase, domain 2"/>
    <property type="match status" value="1"/>
</dbReference>
<evidence type="ECO:0000259" key="1">
    <source>
        <dbReference type="Pfam" id="PF20797"/>
    </source>
</evidence>
<dbReference type="AlphaFoldDB" id="W4L888"/>
<name>W4L888_ENTF1</name>
<dbReference type="InterPro" id="IPR048769">
    <property type="entry name" value="HepT-like_dom"/>
</dbReference>
<protein>
    <recommendedName>
        <fullName evidence="1">HepT-like domain-containing protein</fullName>
    </recommendedName>
</protein>
<dbReference type="PATRIC" id="fig|1429438.4.peg.7248"/>
<organism evidence="2 3">
    <name type="scientific">Entotheonella factor</name>
    <dbReference type="NCBI Taxonomy" id="1429438"/>
    <lineage>
        <taxon>Bacteria</taxon>
        <taxon>Pseudomonadati</taxon>
        <taxon>Nitrospinota/Tectimicrobiota group</taxon>
        <taxon>Candidatus Tectimicrobiota</taxon>
        <taxon>Candidatus Entotheonellia</taxon>
        <taxon>Candidatus Entotheonellales</taxon>
        <taxon>Candidatus Entotheonellaceae</taxon>
        <taxon>Candidatus Entotheonella</taxon>
    </lineage>
</organism>
<evidence type="ECO:0000313" key="2">
    <source>
        <dbReference type="EMBL" id="ETW93571.1"/>
    </source>
</evidence>
<reference evidence="2 3" key="1">
    <citation type="journal article" date="2014" name="Nature">
        <title>An environmental bacterial taxon with a large and distinct metabolic repertoire.</title>
        <authorList>
            <person name="Wilson M.C."/>
            <person name="Mori T."/>
            <person name="Ruckert C."/>
            <person name="Uria A.R."/>
            <person name="Helf M.J."/>
            <person name="Takada K."/>
            <person name="Gernert C."/>
            <person name="Steffens U.A."/>
            <person name="Heycke N."/>
            <person name="Schmitt S."/>
            <person name="Rinke C."/>
            <person name="Helfrich E.J."/>
            <person name="Brachmann A.O."/>
            <person name="Gurgui C."/>
            <person name="Wakimoto T."/>
            <person name="Kracht M."/>
            <person name="Crusemann M."/>
            <person name="Hentschel U."/>
            <person name="Abe I."/>
            <person name="Matsunaga S."/>
            <person name="Kalinowski J."/>
            <person name="Takeyama H."/>
            <person name="Piel J."/>
        </authorList>
    </citation>
    <scope>NUCLEOTIDE SEQUENCE [LARGE SCALE GENOMIC DNA]</scope>
    <source>
        <strain evidence="3">TSY1</strain>
    </source>
</reference>
<feature type="domain" description="HepT-like" evidence="1">
    <location>
        <begin position="145"/>
        <end position="253"/>
    </location>
</feature>